<dbReference type="EMBL" id="KN832870">
    <property type="protein sequence ID" value="KIN08584.1"/>
    <property type="molecule type" value="Genomic_DNA"/>
</dbReference>
<dbReference type="HOGENOM" id="CLU_1083984_0_0_1"/>
<gene>
    <name evidence="2" type="ORF">OIDMADRAFT_90036</name>
</gene>
<reference evidence="3" key="2">
    <citation type="submission" date="2015-01" db="EMBL/GenBank/DDBJ databases">
        <title>Evolutionary Origins and Diversification of the Mycorrhizal Mutualists.</title>
        <authorList>
            <consortium name="DOE Joint Genome Institute"/>
            <consortium name="Mycorrhizal Genomics Consortium"/>
            <person name="Kohler A."/>
            <person name="Kuo A."/>
            <person name="Nagy L.G."/>
            <person name="Floudas D."/>
            <person name="Copeland A."/>
            <person name="Barry K.W."/>
            <person name="Cichocki N."/>
            <person name="Veneault-Fourrey C."/>
            <person name="LaButti K."/>
            <person name="Lindquist E.A."/>
            <person name="Lipzen A."/>
            <person name="Lundell T."/>
            <person name="Morin E."/>
            <person name="Murat C."/>
            <person name="Riley R."/>
            <person name="Ohm R."/>
            <person name="Sun H."/>
            <person name="Tunlid A."/>
            <person name="Henrissat B."/>
            <person name="Grigoriev I.V."/>
            <person name="Hibbett D.S."/>
            <person name="Martin F."/>
        </authorList>
    </citation>
    <scope>NUCLEOTIDE SEQUENCE [LARGE SCALE GENOMIC DNA]</scope>
    <source>
        <strain evidence="3">Zn</strain>
    </source>
</reference>
<dbReference type="Proteomes" id="UP000054321">
    <property type="component" value="Unassembled WGS sequence"/>
</dbReference>
<evidence type="ECO:0008006" key="4">
    <source>
        <dbReference type="Google" id="ProtNLM"/>
    </source>
</evidence>
<feature type="region of interest" description="Disordered" evidence="1">
    <location>
        <begin position="1"/>
        <end position="21"/>
    </location>
</feature>
<dbReference type="InParanoid" id="A0A0C3DB62"/>
<accession>A0A0C3DB62</accession>
<dbReference type="STRING" id="913774.A0A0C3DB62"/>
<organism evidence="2 3">
    <name type="scientific">Oidiodendron maius (strain Zn)</name>
    <dbReference type="NCBI Taxonomy" id="913774"/>
    <lineage>
        <taxon>Eukaryota</taxon>
        <taxon>Fungi</taxon>
        <taxon>Dikarya</taxon>
        <taxon>Ascomycota</taxon>
        <taxon>Pezizomycotina</taxon>
        <taxon>Leotiomycetes</taxon>
        <taxon>Leotiomycetes incertae sedis</taxon>
        <taxon>Myxotrichaceae</taxon>
        <taxon>Oidiodendron</taxon>
    </lineage>
</organism>
<evidence type="ECO:0000256" key="1">
    <source>
        <dbReference type="SAM" id="MobiDB-lite"/>
    </source>
</evidence>
<dbReference type="AlphaFoldDB" id="A0A0C3DB62"/>
<feature type="non-terminal residue" evidence="2">
    <location>
        <position position="257"/>
    </location>
</feature>
<evidence type="ECO:0000313" key="2">
    <source>
        <dbReference type="EMBL" id="KIN08584.1"/>
    </source>
</evidence>
<keyword evidence="3" id="KW-1185">Reference proteome</keyword>
<name>A0A0C3DB62_OIDMZ</name>
<evidence type="ECO:0000313" key="3">
    <source>
        <dbReference type="Proteomes" id="UP000054321"/>
    </source>
</evidence>
<feature type="non-terminal residue" evidence="2">
    <location>
        <position position="1"/>
    </location>
</feature>
<dbReference type="OrthoDB" id="3552873at2759"/>
<sequence>TDHSESNIPVGSPSLAPSTSLSVPFQPSRALLDIPRQVDPTLANIARHVGIDLEGNYKGDITQEHIFNAMAPTSDNCALHVIGLPFDISLKEMFLVIVGKVFSFQLHDPVPGKWTGCGARLVFTNRKAADDFYWRARTGLGITIRGQQIRVLWNRDPCRPQQYADRCQSRVLQIKGPNTPSFSAESMEHFFASKLLFKLVERKEWFEAGGVKVVELHFPSILGQSRPAMKQFYDMLDETGQRSLFKIEYAPDPCDPT</sequence>
<reference evidence="2 3" key="1">
    <citation type="submission" date="2014-04" db="EMBL/GenBank/DDBJ databases">
        <authorList>
            <consortium name="DOE Joint Genome Institute"/>
            <person name="Kuo A."/>
            <person name="Martino E."/>
            <person name="Perotto S."/>
            <person name="Kohler A."/>
            <person name="Nagy L.G."/>
            <person name="Floudas D."/>
            <person name="Copeland A."/>
            <person name="Barry K.W."/>
            <person name="Cichocki N."/>
            <person name="Veneault-Fourrey C."/>
            <person name="LaButti K."/>
            <person name="Lindquist E.A."/>
            <person name="Lipzen A."/>
            <person name="Lundell T."/>
            <person name="Morin E."/>
            <person name="Murat C."/>
            <person name="Sun H."/>
            <person name="Tunlid A."/>
            <person name="Henrissat B."/>
            <person name="Grigoriev I.V."/>
            <person name="Hibbett D.S."/>
            <person name="Martin F."/>
            <person name="Nordberg H.P."/>
            <person name="Cantor M.N."/>
            <person name="Hua S.X."/>
        </authorList>
    </citation>
    <scope>NUCLEOTIDE SEQUENCE [LARGE SCALE GENOMIC DNA]</scope>
    <source>
        <strain evidence="2 3">Zn</strain>
    </source>
</reference>
<proteinExistence type="predicted"/>
<protein>
    <recommendedName>
        <fullName evidence="4">RRM domain-containing protein</fullName>
    </recommendedName>
</protein>